<evidence type="ECO:0000313" key="3">
    <source>
        <dbReference type="Proteomes" id="UP000005713"/>
    </source>
</evidence>
<accession>A3K830</accession>
<sequence length="147" mass="16445">MTPETEAQLAQLRDIRLPDPISWWPLAYGWWLALALLCAAILSGIVYVRWRKQTARARALRELAAIPGDDPQAFATAVSVLLRRVARRKDAFAAQLSGPRWAEYLTGKGLRPDLATYLAEATYAPRGADAPTDDLRHAAAHWIRRQT</sequence>
<keyword evidence="1" id="KW-0472">Membrane</keyword>
<evidence type="ECO:0000256" key="1">
    <source>
        <dbReference type="SAM" id="Phobius"/>
    </source>
</evidence>
<dbReference type="EMBL" id="AAYA01000013">
    <property type="protein sequence ID" value="EBA06802.1"/>
    <property type="molecule type" value="Genomic_DNA"/>
</dbReference>
<dbReference type="InterPro" id="IPR025489">
    <property type="entry name" value="DUF4381"/>
</dbReference>
<dbReference type="Pfam" id="PF14316">
    <property type="entry name" value="DUF4381"/>
    <property type="match status" value="1"/>
</dbReference>
<dbReference type="AlphaFoldDB" id="A3K830"/>
<gene>
    <name evidence="2" type="ORF">SSE37_02905</name>
</gene>
<name>A3K830_SAGS3</name>
<evidence type="ECO:0008006" key="4">
    <source>
        <dbReference type="Google" id="ProtNLM"/>
    </source>
</evidence>
<keyword evidence="3" id="KW-1185">Reference proteome</keyword>
<evidence type="ECO:0000313" key="2">
    <source>
        <dbReference type="EMBL" id="EBA06802.1"/>
    </source>
</evidence>
<reference evidence="2 3" key="1">
    <citation type="submission" date="2006-06" db="EMBL/GenBank/DDBJ databases">
        <authorList>
            <person name="Moran M.A."/>
            <person name="Ferriera S."/>
            <person name="Johnson J."/>
            <person name="Kravitz S."/>
            <person name="Beeson K."/>
            <person name="Sutton G."/>
            <person name="Rogers Y.-H."/>
            <person name="Friedman R."/>
            <person name="Frazier M."/>
            <person name="Venter J.C."/>
        </authorList>
    </citation>
    <scope>NUCLEOTIDE SEQUENCE [LARGE SCALE GENOMIC DNA]</scope>
    <source>
        <strain evidence="2 3">E-37</strain>
    </source>
</reference>
<organism evidence="2 3">
    <name type="scientific">Sagittula stellata (strain ATCC 700073 / DSM 11524 / E-37)</name>
    <dbReference type="NCBI Taxonomy" id="388399"/>
    <lineage>
        <taxon>Bacteria</taxon>
        <taxon>Pseudomonadati</taxon>
        <taxon>Pseudomonadota</taxon>
        <taxon>Alphaproteobacteria</taxon>
        <taxon>Rhodobacterales</taxon>
        <taxon>Roseobacteraceae</taxon>
        <taxon>Sagittula</taxon>
    </lineage>
</organism>
<keyword evidence="1" id="KW-1133">Transmembrane helix</keyword>
<comment type="caution">
    <text evidence="2">The sequence shown here is derived from an EMBL/GenBank/DDBJ whole genome shotgun (WGS) entry which is preliminary data.</text>
</comment>
<dbReference type="RefSeq" id="WP_005862043.1">
    <property type="nucleotide sequence ID" value="NZ_AAYA01000013.1"/>
</dbReference>
<proteinExistence type="predicted"/>
<keyword evidence="1" id="KW-0812">Transmembrane</keyword>
<protein>
    <recommendedName>
        <fullName evidence="4">DUF4381 domain-containing protein</fullName>
    </recommendedName>
</protein>
<dbReference type="Proteomes" id="UP000005713">
    <property type="component" value="Unassembled WGS sequence"/>
</dbReference>
<feature type="transmembrane region" description="Helical" evidence="1">
    <location>
        <begin position="28"/>
        <end position="48"/>
    </location>
</feature>